<dbReference type="AlphaFoldDB" id="A0A1I4QQW9"/>
<dbReference type="GO" id="GO:0005886">
    <property type="term" value="C:plasma membrane"/>
    <property type="evidence" value="ECO:0007669"/>
    <property type="project" value="UniProtKB-SubCell"/>
</dbReference>
<keyword evidence="6 10" id="KW-1133">Transmembrane helix</keyword>
<dbReference type="InterPro" id="IPR048279">
    <property type="entry name" value="MdtK-like"/>
</dbReference>
<evidence type="ECO:0000256" key="3">
    <source>
        <dbReference type="ARBA" id="ARBA00022449"/>
    </source>
</evidence>
<dbReference type="CDD" id="cd13131">
    <property type="entry name" value="MATE_NorM_like"/>
    <property type="match status" value="1"/>
</dbReference>
<feature type="transmembrane region" description="Helical" evidence="10">
    <location>
        <begin position="224"/>
        <end position="251"/>
    </location>
</feature>
<dbReference type="PIRSF" id="PIRSF006603">
    <property type="entry name" value="DinF"/>
    <property type="match status" value="1"/>
</dbReference>
<feature type="transmembrane region" description="Helical" evidence="10">
    <location>
        <begin position="36"/>
        <end position="58"/>
    </location>
</feature>
<organism evidence="11 12">
    <name type="scientific">Shimia aestuarii</name>
    <dbReference type="NCBI Taxonomy" id="254406"/>
    <lineage>
        <taxon>Bacteria</taxon>
        <taxon>Pseudomonadati</taxon>
        <taxon>Pseudomonadota</taxon>
        <taxon>Alphaproteobacteria</taxon>
        <taxon>Rhodobacterales</taxon>
        <taxon>Roseobacteraceae</taxon>
    </lineage>
</organism>
<evidence type="ECO:0000313" key="12">
    <source>
        <dbReference type="Proteomes" id="UP000199144"/>
    </source>
</evidence>
<dbReference type="PANTHER" id="PTHR43298:SF2">
    <property type="entry name" value="FMN_FAD EXPORTER YEEO-RELATED"/>
    <property type="match status" value="1"/>
</dbReference>
<evidence type="ECO:0000256" key="8">
    <source>
        <dbReference type="ARBA" id="ARBA00023136"/>
    </source>
</evidence>
<keyword evidence="5 10" id="KW-0812">Transmembrane</keyword>
<evidence type="ECO:0000256" key="6">
    <source>
        <dbReference type="ARBA" id="ARBA00022989"/>
    </source>
</evidence>
<comment type="subcellular location">
    <subcellularLocation>
        <location evidence="1">Cell inner membrane</location>
        <topology evidence="1">Multi-pass membrane protein</topology>
    </subcellularLocation>
</comment>
<keyword evidence="3" id="KW-0050">Antiport</keyword>
<keyword evidence="2" id="KW-0813">Transport</keyword>
<dbReference type="Pfam" id="PF01554">
    <property type="entry name" value="MatE"/>
    <property type="match status" value="2"/>
</dbReference>
<dbReference type="PANTHER" id="PTHR43298">
    <property type="entry name" value="MULTIDRUG RESISTANCE PROTEIN NORM-RELATED"/>
    <property type="match status" value="1"/>
</dbReference>
<evidence type="ECO:0000256" key="5">
    <source>
        <dbReference type="ARBA" id="ARBA00022692"/>
    </source>
</evidence>
<dbReference type="GO" id="GO:0015297">
    <property type="term" value="F:antiporter activity"/>
    <property type="evidence" value="ECO:0007669"/>
    <property type="project" value="UniProtKB-KW"/>
</dbReference>
<dbReference type="Proteomes" id="UP000199144">
    <property type="component" value="Unassembled WGS sequence"/>
</dbReference>
<name>A0A1I4QQW9_9RHOB</name>
<dbReference type="STRING" id="254406.SAMN04488042_10778"/>
<feature type="transmembrane region" description="Helical" evidence="10">
    <location>
        <begin position="301"/>
        <end position="320"/>
    </location>
</feature>
<evidence type="ECO:0000313" key="11">
    <source>
        <dbReference type="EMBL" id="SFM42083.1"/>
    </source>
</evidence>
<dbReference type="NCBIfam" id="TIGR00797">
    <property type="entry name" value="matE"/>
    <property type="match status" value="1"/>
</dbReference>
<dbReference type="GO" id="GO:0006811">
    <property type="term" value="P:monoatomic ion transport"/>
    <property type="evidence" value="ECO:0007669"/>
    <property type="project" value="UniProtKB-KW"/>
</dbReference>
<dbReference type="InterPro" id="IPR002528">
    <property type="entry name" value="MATE_fam"/>
</dbReference>
<feature type="transmembrane region" description="Helical" evidence="10">
    <location>
        <begin position="79"/>
        <end position="97"/>
    </location>
</feature>
<feature type="transmembrane region" description="Helical" evidence="10">
    <location>
        <begin position="340"/>
        <end position="358"/>
    </location>
</feature>
<feature type="transmembrane region" description="Helical" evidence="10">
    <location>
        <begin position="181"/>
        <end position="203"/>
    </location>
</feature>
<accession>A0A1I4QQW9</accession>
<keyword evidence="8 10" id="KW-0472">Membrane</keyword>
<reference evidence="11 12" key="1">
    <citation type="submission" date="2016-10" db="EMBL/GenBank/DDBJ databases">
        <authorList>
            <person name="de Groot N.N."/>
        </authorList>
    </citation>
    <scope>NUCLEOTIDE SEQUENCE [LARGE SCALE GENOMIC DNA]</scope>
    <source>
        <strain evidence="11 12">DSM 15283</strain>
    </source>
</reference>
<feature type="transmembrane region" description="Helical" evidence="10">
    <location>
        <begin position="117"/>
        <end position="135"/>
    </location>
</feature>
<evidence type="ECO:0000256" key="4">
    <source>
        <dbReference type="ARBA" id="ARBA00022475"/>
    </source>
</evidence>
<dbReference type="EMBL" id="FOTQ01000007">
    <property type="protein sequence ID" value="SFM42083.1"/>
    <property type="molecule type" value="Genomic_DNA"/>
</dbReference>
<evidence type="ECO:0000256" key="7">
    <source>
        <dbReference type="ARBA" id="ARBA00023065"/>
    </source>
</evidence>
<feature type="transmembrane region" description="Helical" evidence="10">
    <location>
        <begin position="147"/>
        <end position="169"/>
    </location>
</feature>
<feature type="transmembrane region" description="Helical" evidence="10">
    <location>
        <begin position="12"/>
        <end position="30"/>
    </location>
</feature>
<proteinExistence type="predicted"/>
<protein>
    <recommendedName>
        <fullName evidence="9">Multidrug-efflux transporter</fullName>
    </recommendedName>
</protein>
<feature type="transmembrane region" description="Helical" evidence="10">
    <location>
        <begin position="379"/>
        <end position="401"/>
    </location>
</feature>
<keyword evidence="4" id="KW-1003">Cell membrane</keyword>
<feature type="transmembrane region" description="Helical" evidence="10">
    <location>
        <begin position="257"/>
        <end position="280"/>
    </location>
</feature>
<evidence type="ECO:0000256" key="10">
    <source>
        <dbReference type="SAM" id="Phobius"/>
    </source>
</evidence>
<keyword evidence="7" id="KW-0406">Ion transport</keyword>
<evidence type="ECO:0000256" key="1">
    <source>
        <dbReference type="ARBA" id="ARBA00004429"/>
    </source>
</evidence>
<keyword evidence="12" id="KW-1185">Reference proteome</keyword>
<dbReference type="GO" id="GO:0042910">
    <property type="term" value="F:xenobiotic transmembrane transporter activity"/>
    <property type="evidence" value="ECO:0007669"/>
    <property type="project" value="InterPro"/>
</dbReference>
<evidence type="ECO:0000256" key="2">
    <source>
        <dbReference type="ARBA" id="ARBA00022448"/>
    </source>
</evidence>
<evidence type="ECO:0000256" key="9">
    <source>
        <dbReference type="ARBA" id="ARBA00031636"/>
    </source>
</evidence>
<feature type="transmembrane region" description="Helical" evidence="10">
    <location>
        <begin position="407"/>
        <end position="428"/>
    </location>
</feature>
<dbReference type="InterPro" id="IPR050222">
    <property type="entry name" value="MATE_MdtK"/>
</dbReference>
<sequence length="440" mass="47095">MRLGIPLIGGHVAQFSIGLTDTVMLGWYSVEALASVVLGGTFFFVIFLFGSGFAIAVMPLVAEADASGDEVTLRRVTRMGLWLSVLFGMAFLPLFIWSGGILEALGQDPEVAQLAQMYLRIAGLGLLPALLVMVLKSYLAALERTRVVFWVTVAAVPANALVNYLLIFGNWGFPELGVEGAAIASLVTQAVSLAGVVVYCALTMSQHDLFRRVWRPDWEAFGRVFRLGVPIGLTNLSEVGLFAASSLMMGWLGTVQLAAHGIALQLASLAFMVHLGLSSAATVRVGNAMGRKDAEHMARGARVAVGASLITSLVTVTLFLTIPEFLLSLFLDPNEPQREAILAAGVVLLYVAALFQVMDGMQVMALGLLRGVQDTRGPMIIAAISYWVIGVPSGYALGFALSLGGVGVWSGLVIGLTFASALLMWRFWGPCLRRLRQRFA</sequence>
<gene>
    <name evidence="11" type="ORF">SAMN04488042_10778</name>
</gene>